<name>A0A919XDM1_9BACL</name>
<comment type="caution">
    <text evidence="1">The sequence shown here is derived from an EMBL/GenBank/DDBJ whole genome shotgun (WGS) entry which is preliminary data.</text>
</comment>
<sequence>MAFLEDLIKTIKVPTDITKDALEPASKQIGEGIGNLFYLAFAPVLKAKIRKEHEIKLFKEDIEREIAKIPADQLTEPRINIVGPALEAAKYYIEYAELREMFAKLIASSMNENELDKSHPSFVEVIKQFSPLDAQVIKYLNDNKGNVGSGMVIGEDRDGSVTVLRHFFPFPNLNKNNYDQYTASIDNLIRLGLLTIDEIHQFVEEGRYDPLMKHTLIDYFQNEAIEEIKEHAGNDIVVRLKKTSWVFTQFGTNFCECCLESKQ</sequence>
<dbReference type="Pfam" id="PF14337">
    <property type="entry name" value="Abi_alpha"/>
    <property type="match status" value="1"/>
</dbReference>
<reference evidence="1" key="1">
    <citation type="submission" date="2021-03" db="EMBL/GenBank/DDBJ databases">
        <title>Antimicrobial resistance genes in bacteria isolated from Japanese honey, and their potential for conferring macrolide and lincosamide resistance in the American foulbrood pathogen Paenibacillus larvae.</title>
        <authorList>
            <person name="Okamoto M."/>
            <person name="Kumagai M."/>
            <person name="Kanamori H."/>
            <person name="Takamatsu D."/>
        </authorList>
    </citation>
    <scope>NUCLEOTIDE SEQUENCE</scope>
    <source>
        <strain evidence="1">J2TS6</strain>
    </source>
</reference>
<dbReference type="AlphaFoldDB" id="A0A919XDM1"/>
<dbReference type="EMBL" id="BORQ01000002">
    <property type="protein sequence ID" value="GIO30767.1"/>
    <property type="molecule type" value="Genomic_DNA"/>
</dbReference>
<evidence type="ECO:0000313" key="1">
    <source>
        <dbReference type="EMBL" id="GIO30767.1"/>
    </source>
</evidence>
<dbReference type="InterPro" id="IPR025506">
    <property type="entry name" value="Abi_alpha"/>
</dbReference>
<dbReference type="RefSeq" id="WP_160041096.1">
    <property type="nucleotide sequence ID" value="NZ_BORQ01000002.1"/>
</dbReference>
<accession>A0A919XDM1</accession>
<dbReference type="Gene3D" id="3.30.110.190">
    <property type="match status" value="1"/>
</dbReference>
<evidence type="ECO:0008006" key="3">
    <source>
        <dbReference type="Google" id="ProtNLM"/>
    </source>
</evidence>
<gene>
    <name evidence="1" type="ORF">J2TS6_19080</name>
</gene>
<proteinExistence type="predicted"/>
<organism evidence="1 2">
    <name type="scientific">Paenibacillus albilobatus</name>
    <dbReference type="NCBI Taxonomy" id="2716884"/>
    <lineage>
        <taxon>Bacteria</taxon>
        <taxon>Bacillati</taxon>
        <taxon>Bacillota</taxon>
        <taxon>Bacilli</taxon>
        <taxon>Bacillales</taxon>
        <taxon>Paenibacillaceae</taxon>
        <taxon>Paenibacillus</taxon>
    </lineage>
</organism>
<evidence type="ECO:0000313" key="2">
    <source>
        <dbReference type="Proteomes" id="UP000679779"/>
    </source>
</evidence>
<protein>
    <recommendedName>
        <fullName evidence="3">DUF4393 domain-containing protein</fullName>
    </recommendedName>
</protein>
<keyword evidence="2" id="KW-1185">Reference proteome</keyword>
<dbReference type="Proteomes" id="UP000679779">
    <property type="component" value="Unassembled WGS sequence"/>
</dbReference>